<comment type="caution">
    <text evidence="1">The sequence shown here is derived from an EMBL/GenBank/DDBJ whole genome shotgun (WGS) entry which is preliminary data.</text>
</comment>
<keyword evidence="2" id="KW-1185">Reference proteome</keyword>
<accession>A0ACA9NNV2</accession>
<sequence>MPGIKRNRSLMKLRWDTRQAFLRYKVRDMSDDGTYVCSPMTYRGRNDKIVPLAGHCQKYRGQACCPSTTSSSNETSESSVKRRKFFDCEDGRSRGRSKAALVGDGVNMEVKAANLLDILNGSWLYCAGTSGGGNCLYNCQVTPTGSLTEWTCTYRPAWAPRIGRLGKSVSHGSHSSPLELALELKTRGAIWPSDSSAEEDVQEFHGGALLFSKISTDQERYREYSIASTLVSVKYSTQQVDYTYMSLEGVQSFLSTSIGSLSRLATVTFS</sequence>
<gene>
    <name evidence="1" type="ORF">ACOLOM_LOCUS8803</name>
</gene>
<reference evidence="1" key="1">
    <citation type="submission" date="2021-06" db="EMBL/GenBank/DDBJ databases">
        <authorList>
            <person name="Kallberg Y."/>
            <person name="Tangrot J."/>
            <person name="Rosling A."/>
        </authorList>
    </citation>
    <scope>NUCLEOTIDE SEQUENCE</scope>
    <source>
        <strain evidence="1">CL356</strain>
    </source>
</reference>
<proteinExistence type="predicted"/>
<organism evidence="1 2">
    <name type="scientific">Acaulospora colombiana</name>
    <dbReference type="NCBI Taxonomy" id="27376"/>
    <lineage>
        <taxon>Eukaryota</taxon>
        <taxon>Fungi</taxon>
        <taxon>Fungi incertae sedis</taxon>
        <taxon>Mucoromycota</taxon>
        <taxon>Glomeromycotina</taxon>
        <taxon>Glomeromycetes</taxon>
        <taxon>Diversisporales</taxon>
        <taxon>Acaulosporaceae</taxon>
        <taxon>Acaulospora</taxon>
    </lineage>
</organism>
<dbReference type="EMBL" id="CAJVPT010023756">
    <property type="protein sequence ID" value="CAG8667040.1"/>
    <property type="molecule type" value="Genomic_DNA"/>
</dbReference>
<evidence type="ECO:0000313" key="1">
    <source>
        <dbReference type="EMBL" id="CAG8667040.1"/>
    </source>
</evidence>
<name>A0ACA9NNV2_9GLOM</name>
<dbReference type="Proteomes" id="UP000789525">
    <property type="component" value="Unassembled WGS sequence"/>
</dbReference>
<evidence type="ECO:0000313" key="2">
    <source>
        <dbReference type="Proteomes" id="UP000789525"/>
    </source>
</evidence>
<protein>
    <submittedName>
        <fullName evidence="1">6388_t:CDS:1</fullName>
    </submittedName>
</protein>